<name>A0A067BUV1_SAPPC</name>
<evidence type="ECO:0000313" key="2">
    <source>
        <dbReference type="Proteomes" id="UP000030745"/>
    </source>
</evidence>
<gene>
    <name evidence="1" type="ORF">SPRG_12040</name>
</gene>
<keyword evidence="2" id="KW-1185">Reference proteome</keyword>
<dbReference type="AlphaFoldDB" id="A0A067BUV1"/>
<dbReference type="Proteomes" id="UP000030745">
    <property type="component" value="Unassembled WGS sequence"/>
</dbReference>
<dbReference type="VEuPathDB" id="FungiDB:SPRG_12040"/>
<proteinExistence type="predicted"/>
<dbReference type="KEGG" id="spar:SPRG_12040"/>
<dbReference type="EMBL" id="KK583275">
    <property type="protein sequence ID" value="KDO22053.1"/>
    <property type="molecule type" value="Genomic_DNA"/>
</dbReference>
<dbReference type="RefSeq" id="XP_012207198.1">
    <property type="nucleotide sequence ID" value="XM_012351808.1"/>
</dbReference>
<organism evidence="1 2">
    <name type="scientific">Saprolegnia parasitica (strain CBS 223.65)</name>
    <dbReference type="NCBI Taxonomy" id="695850"/>
    <lineage>
        <taxon>Eukaryota</taxon>
        <taxon>Sar</taxon>
        <taxon>Stramenopiles</taxon>
        <taxon>Oomycota</taxon>
        <taxon>Saprolegniomycetes</taxon>
        <taxon>Saprolegniales</taxon>
        <taxon>Saprolegniaceae</taxon>
        <taxon>Saprolegnia</taxon>
    </lineage>
</organism>
<dbReference type="OrthoDB" id="65492at2759"/>
<sequence length="357" mass="40786">MGHEELTPQQLGKRLRYRKAKRAARLRYLTECSNLQEKIEVLGRKLRTLRASSDCLLTWKDIAVSLAAATEEGLAEKEALHRHLAHQSRLARHLHAWVASMTPAKLPAQSVFAWRDVHLSTDVELRTVGYHWIGQQMLHATPLHVVDSDFPTDQEDWVAAQYTVQGGRVYSQQFLSGTMMEVATAAWAFSQALPTILNGQRGGVSNIYHHKVRGAELCYNREAFPWATNNGFYTCFIQDDCVVMHYRTIRYDDAFPVGDKGFKIDIQEWNVIRAVSPTKCVVRSSTVCQPFKSYTQFKDFVRDEHPDVLALADGAHESDLQRLVADKSCRIIRDMHARVRKMLRNVQESPDSYPTPY</sequence>
<protein>
    <submittedName>
        <fullName evidence="1">Uncharacterized protein</fullName>
    </submittedName>
</protein>
<dbReference type="GeneID" id="24134040"/>
<evidence type="ECO:0000313" key="1">
    <source>
        <dbReference type="EMBL" id="KDO22053.1"/>
    </source>
</evidence>
<accession>A0A067BUV1</accession>
<reference evidence="1 2" key="1">
    <citation type="journal article" date="2013" name="PLoS Genet.">
        <title>Distinctive expansion of potential virulence genes in the genome of the oomycete fish pathogen Saprolegnia parasitica.</title>
        <authorList>
            <person name="Jiang R.H."/>
            <person name="de Bruijn I."/>
            <person name="Haas B.J."/>
            <person name="Belmonte R."/>
            <person name="Lobach L."/>
            <person name="Christie J."/>
            <person name="van den Ackerveken G."/>
            <person name="Bottin A."/>
            <person name="Bulone V."/>
            <person name="Diaz-Moreno S.M."/>
            <person name="Dumas B."/>
            <person name="Fan L."/>
            <person name="Gaulin E."/>
            <person name="Govers F."/>
            <person name="Grenville-Briggs L.J."/>
            <person name="Horner N.R."/>
            <person name="Levin J.Z."/>
            <person name="Mammella M."/>
            <person name="Meijer H.J."/>
            <person name="Morris P."/>
            <person name="Nusbaum C."/>
            <person name="Oome S."/>
            <person name="Phillips A.J."/>
            <person name="van Rooyen D."/>
            <person name="Rzeszutek E."/>
            <person name="Saraiva M."/>
            <person name="Secombes C.J."/>
            <person name="Seidl M.F."/>
            <person name="Snel B."/>
            <person name="Stassen J.H."/>
            <person name="Sykes S."/>
            <person name="Tripathy S."/>
            <person name="van den Berg H."/>
            <person name="Vega-Arreguin J.C."/>
            <person name="Wawra S."/>
            <person name="Young S.K."/>
            <person name="Zeng Q."/>
            <person name="Dieguez-Uribeondo J."/>
            <person name="Russ C."/>
            <person name="Tyler B.M."/>
            <person name="van West P."/>
        </authorList>
    </citation>
    <scope>NUCLEOTIDE SEQUENCE [LARGE SCALE GENOMIC DNA]</scope>
    <source>
        <strain evidence="1 2">CBS 223.65</strain>
    </source>
</reference>